<keyword evidence="3 7" id="KW-0129">CBS domain</keyword>
<feature type="site" description="Catalytically relevant" evidence="6">
    <location>
        <position position="211"/>
    </location>
</feature>
<feature type="site" description="Catalytically relevant" evidence="6">
    <location>
        <position position="129"/>
    </location>
</feature>
<keyword evidence="11" id="KW-1185">Reference proteome</keyword>
<dbReference type="NCBIfam" id="TIGR00393">
    <property type="entry name" value="kpsF"/>
    <property type="match status" value="1"/>
</dbReference>
<feature type="domain" description="CBS" evidence="8">
    <location>
        <begin position="293"/>
        <end position="344"/>
    </location>
</feature>
<accession>A0A1I6IQ62</accession>
<dbReference type="InterPro" id="IPR050986">
    <property type="entry name" value="GutQ/KpsF_isomerases"/>
</dbReference>
<evidence type="ECO:0000259" key="9">
    <source>
        <dbReference type="PROSITE" id="PS51464"/>
    </source>
</evidence>
<dbReference type="InterPro" id="IPR046342">
    <property type="entry name" value="CBS_dom_sf"/>
</dbReference>
<feature type="site" description="Catalytically relevant" evidence="6">
    <location>
        <position position="170"/>
    </location>
</feature>
<evidence type="ECO:0000256" key="1">
    <source>
        <dbReference type="ARBA" id="ARBA00008165"/>
    </source>
</evidence>
<protein>
    <submittedName>
        <fullName evidence="10">Arabinose-5-phosphate isomerase</fullName>
    </submittedName>
</protein>
<feature type="domain" description="SIS" evidence="9">
    <location>
        <begin position="59"/>
        <end position="202"/>
    </location>
</feature>
<evidence type="ECO:0000313" key="10">
    <source>
        <dbReference type="EMBL" id="SFR68390.1"/>
    </source>
</evidence>
<dbReference type="InterPro" id="IPR046348">
    <property type="entry name" value="SIS_dom_sf"/>
</dbReference>
<dbReference type="GO" id="GO:0046872">
    <property type="term" value="F:metal ion binding"/>
    <property type="evidence" value="ECO:0007669"/>
    <property type="project" value="UniProtKB-KW"/>
</dbReference>
<dbReference type="InterPro" id="IPR035474">
    <property type="entry name" value="SIS_Kpsf"/>
</dbReference>
<dbReference type="InterPro" id="IPR001347">
    <property type="entry name" value="SIS_dom"/>
</dbReference>
<reference evidence="11" key="1">
    <citation type="submission" date="2016-10" db="EMBL/GenBank/DDBJ databases">
        <authorList>
            <person name="Varghese N."/>
            <person name="Submissions S."/>
        </authorList>
    </citation>
    <scope>NUCLEOTIDE SEQUENCE [LARGE SCALE GENOMIC DNA]</scope>
    <source>
        <strain evidence="11">DSM 19891</strain>
    </source>
</reference>
<evidence type="ECO:0000256" key="2">
    <source>
        <dbReference type="ARBA" id="ARBA00022737"/>
    </source>
</evidence>
<dbReference type="GO" id="GO:0005975">
    <property type="term" value="P:carbohydrate metabolic process"/>
    <property type="evidence" value="ECO:0007669"/>
    <property type="project" value="InterPro"/>
</dbReference>
<dbReference type="PANTHER" id="PTHR42745:SF1">
    <property type="entry name" value="ARABINOSE 5-PHOSPHATE ISOMERASE KDSD"/>
    <property type="match status" value="1"/>
</dbReference>
<evidence type="ECO:0000256" key="5">
    <source>
        <dbReference type="PIRSR" id="PIRSR004692-2"/>
    </source>
</evidence>
<evidence type="ECO:0000259" key="8">
    <source>
        <dbReference type="PROSITE" id="PS51371"/>
    </source>
</evidence>
<dbReference type="PROSITE" id="PS51464">
    <property type="entry name" value="SIS"/>
    <property type="match status" value="1"/>
</dbReference>
<dbReference type="GO" id="GO:0097367">
    <property type="term" value="F:carbohydrate derivative binding"/>
    <property type="evidence" value="ECO:0007669"/>
    <property type="project" value="InterPro"/>
</dbReference>
<dbReference type="Pfam" id="PF00571">
    <property type="entry name" value="CBS"/>
    <property type="match status" value="2"/>
</dbReference>
<dbReference type="AlphaFoldDB" id="A0A1I6IQ62"/>
<dbReference type="PANTHER" id="PTHR42745">
    <property type="match status" value="1"/>
</dbReference>
<dbReference type="Pfam" id="PF01380">
    <property type="entry name" value="SIS"/>
    <property type="match status" value="1"/>
</dbReference>
<evidence type="ECO:0000256" key="7">
    <source>
        <dbReference type="PROSITE-ProRule" id="PRU00703"/>
    </source>
</evidence>
<dbReference type="Gene3D" id="3.10.580.10">
    <property type="entry name" value="CBS-domain"/>
    <property type="match status" value="1"/>
</dbReference>
<evidence type="ECO:0000256" key="4">
    <source>
        <dbReference type="PIRNR" id="PIRNR004692"/>
    </source>
</evidence>
<dbReference type="FunFam" id="3.40.50.10490:FF:000011">
    <property type="entry name" value="Arabinose 5-phosphate isomerase"/>
    <property type="match status" value="1"/>
</dbReference>
<dbReference type="InterPro" id="IPR004800">
    <property type="entry name" value="KdsD/KpsF-type"/>
</dbReference>
<proteinExistence type="inferred from homology"/>
<feature type="site" description="Catalytically relevant" evidence="6">
    <location>
        <position position="77"/>
    </location>
</feature>
<dbReference type="PIRSF" id="PIRSF004692">
    <property type="entry name" value="KdsD_KpsF"/>
    <property type="match status" value="1"/>
</dbReference>
<keyword evidence="5" id="KW-0479">Metal-binding</keyword>
<dbReference type="SUPFAM" id="SSF53697">
    <property type="entry name" value="SIS domain"/>
    <property type="match status" value="1"/>
</dbReference>
<dbReference type="SMART" id="SM00116">
    <property type="entry name" value="CBS"/>
    <property type="match status" value="2"/>
</dbReference>
<dbReference type="InterPro" id="IPR000644">
    <property type="entry name" value="CBS_dom"/>
</dbReference>
<dbReference type="GO" id="GO:1901135">
    <property type="term" value="P:carbohydrate derivative metabolic process"/>
    <property type="evidence" value="ECO:0007669"/>
    <property type="project" value="InterPro"/>
</dbReference>
<keyword evidence="10" id="KW-0413">Isomerase</keyword>
<sequence>MFNFVILKIIHSFRNTIHNLNNRLIATDTIIDLAKKTIETERDAIAQLSSLLTDDFASIVNCIIDAKGRVIISGIGKSAIIATKIVATLNSTGTPAIFMHAGDAIHGDLGTVQDNDVVICISNSGNTPEIKMLVPLIKRGTNKLIAMTGNTDSFLAKQADYILNTHVEKEACPNGLAPTTSTTAQLVMGDALAIVLLEIKGFSSSDFAKYHPGGSLGKRLYLRVADLVSKNQVPKVQKDEEVKKVIVEISKKMLGVTAVLDGEKVVGIVTDGDIRRMLNKHDNIKGLTAEDIMTSNPKTIPADTLAIKALEHMQKKGISQLLAMDNDTYVGVIHLHNLINEGIL</sequence>
<dbReference type="GO" id="GO:0019146">
    <property type="term" value="F:arabinose-5-phosphate isomerase activity"/>
    <property type="evidence" value="ECO:0007669"/>
    <property type="project" value="UniProtKB-ARBA"/>
</dbReference>
<dbReference type="STRING" id="440514.SAMN04488010_2017"/>
<evidence type="ECO:0000256" key="3">
    <source>
        <dbReference type="ARBA" id="ARBA00023122"/>
    </source>
</evidence>
<dbReference type="CDD" id="cd04604">
    <property type="entry name" value="CBS_pair_SIS_assoc"/>
    <property type="match status" value="1"/>
</dbReference>
<keyword evidence="2" id="KW-0677">Repeat</keyword>
<organism evidence="10 11">
    <name type="scientific">Maribacter stanieri</name>
    <dbReference type="NCBI Taxonomy" id="440514"/>
    <lineage>
        <taxon>Bacteria</taxon>
        <taxon>Pseudomonadati</taxon>
        <taxon>Bacteroidota</taxon>
        <taxon>Flavobacteriia</taxon>
        <taxon>Flavobacteriales</taxon>
        <taxon>Flavobacteriaceae</taxon>
        <taxon>Maribacter</taxon>
    </lineage>
</organism>
<evidence type="ECO:0000256" key="6">
    <source>
        <dbReference type="PIRSR" id="PIRSR004692-3"/>
    </source>
</evidence>
<keyword evidence="5" id="KW-0862">Zinc</keyword>
<gene>
    <name evidence="10" type="ORF">SAMN04488010_2017</name>
</gene>
<feature type="binding site" evidence="5">
    <location>
        <position position="100"/>
    </location>
    <ligand>
        <name>Zn(2+)</name>
        <dbReference type="ChEBI" id="CHEBI:29105"/>
    </ligand>
</feature>
<evidence type="ECO:0000313" key="11">
    <source>
        <dbReference type="Proteomes" id="UP000199462"/>
    </source>
</evidence>
<dbReference type="Proteomes" id="UP000199462">
    <property type="component" value="Unassembled WGS sequence"/>
</dbReference>
<dbReference type="PROSITE" id="PS51371">
    <property type="entry name" value="CBS"/>
    <property type="match status" value="1"/>
</dbReference>
<dbReference type="Gene3D" id="3.40.50.10490">
    <property type="entry name" value="Glucose-6-phosphate isomerase like protein, domain 1"/>
    <property type="match status" value="1"/>
</dbReference>
<name>A0A1I6IQ62_9FLAO</name>
<comment type="similarity">
    <text evidence="1 4">Belongs to the SIS family. GutQ/KpsF subfamily.</text>
</comment>
<dbReference type="CDD" id="cd05014">
    <property type="entry name" value="SIS_Kpsf"/>
    <property type="match status" value="1"/>
</dbReference>
<dbReference type="EMBL" id="FOYX01000001">
    <property type="protein sequence ID" value="SFR68390.1"/>
    <property type="molecule type" value="Genomic_DNA"/>
</dbReference>